<evidence type="ECO:0000256" key="1">
    <source>
        <dbReference type="ARBA" id="ARBA00004123"/>
    </source>
</evidence>
<dbReference type="EMBL" id="OZ075133">
    <property type="protein sequence ID" value="CAL4987507.1"/>
    <property type="molecule type" value="Genomic_DNA"/>
</dbReference>
<dbReference type="SMART" id="SM00614">
    <property type="entry name" value="ZnF_BED"/>
    <property type="match status" value="1"/>
</dbReference>
<keyword evidence="5" id="KW-0238">DNA-binding</keyword>
<dbReference type="GO" id="GO:0003677">
    <property type="term" value="F:DNA binding"/>
    <property type="evidence" value="ECO:0007669"/>
    <property type="project" value="UniProtKB-KW"/>
</dbReference>
<protein>
    <recommendedName>
        <fullName evidence="11">Transposase</fullName>
    </recommendedName>
</protein>
<dbReference type="Pfam" id="PF14372">
    <property type="entry name" value="hAT-like_RNase-H"/>
    <property type="match status" value="1"/>
</dbReference>
<sequence>MQPVNTSATIGGCNNGLGSHGIVGSSDGLVERESNSLDFYPEGESLNLIQENLEEDASTEILLANKKLRSKVWKDFDITMQDDGTVKAICKHCKNTYVAGKRYGTSHLRVFINNLQPSFKLVHRTTLKDDCVRVYEEEKLKVYQMFEKQPGRFSLTSDMWTHTEMSGYMSITSHYIDNEWNIHKRLIGFAHVEVPHTGEHIAQEIISRLYPWNLDRKIFSFALDNCSVNNVVVQDIKKFLLSKKALHLNGNLFHIRCAAHVLNLVVQDGLSVISSVVKNVRESVKYVNGSTMRKEKFKLIAQQVNAPDLSLKSDVATRWNSTFLMLERAIKFRDAFDRLHECDDSYTFVPSNEDWQKIQSVTDCLKVFFEVTNRISGTKYPTASLYFNDFCGIYLLLREWKLSDNAFVSNMAVPMLNKFEKYWDIANKLLEIATILDPRYKMKSIEYYYHLLYDPFVAELRVNSARKSFSDLFGEYASQASQTPLDANPSTNFEAEVPSSTQSSSSLFATRLGLEKFIFESNSSRSSKSELEVYFEDPTSPGSASFDILAWWRINGPKYPVISRIARDVLSVPITTVASESTFSSAKRILDDYRCNLLPETIEAIMCSHDWLKGRIPVDPRSIEDDLLISESFVPATRSEEVLAVDKACGRSH</sequence>
<dbReference type="PANTHER" id="PTHR46481:SF10">
    <property type="entry name" value="ZINC FINGER BED DOMAIN-CONTAINING PROTEIN 39"/>
    <property type="match status" value="1"/>
</dbReference>
<dbReference type="InterPro" id="IPR052035">
    <property type="entry name" value="ZnF_BED_domain_contain"/>
</dbReference>
<evidence type="ECO:0000256" key="6">
    <source>
        <dbReference type="ARBA" id="ARBA00023242"/>
    </source>
</evidence>
<proteinExistence type="predicted"/>
<dbReference type="AlphaFoldDB" id="A0ABC9AWA0"/>
<gene>
    <name evidence="9" type="ORF">URODEC1_LOCUS58839</name>
</gene>
<evidence type="ECO:0000256" key="4">
    <source>
        <dbReference type="ARBA" id="ARBA00022833"/>
    </source>
</evidence>
<dbReference type="Pfam" id="PF05699">
    <property type="entry name" value="Dimer_Tnp_hAT"/>
    <property type="match status" value="1"/>
</dbReference>
<name>A0ABC9AWA0_9POAL</name>
<dbReference type="SUPFAM" id="SSF53098">
    <property type="entry name" value="Ribonuclease H-like"/>
    <property type="match status" value="1"/>
</dbReference>
<evidence type="ECO:0008006" key="11">
    <source>
        <dbReference type="Google" id="ProtNLM"/>
    </source>
</evidence>
<evidence type="ECO:0000259" key="7">
    <source>
        <dbReference type="Pfam" id="PF05699"/>
    </source>
</evidence>
<dbReference type="InterPro" id="IPR012337">
    <property type="entry name" value="RNaseH-like_sf"/>
</dbReference>
<evidence type="ECO:0000256" key="5">
    <source>
        <dbReference type="ARBA" id="ARBA00023125"/>
    </source>
</evidence>
<feature type="domain" description="hAT-like transposase RNase-H fold" evidence="8">
    <location>
        <begin position="376"/>
        <end position="476"/>
    </location>
</feature>
<dbReference type="GO" id="GO:0008270">
    <property type="term" value="F:zinc ion binding"/>
    <property type="evidence" value="ECO:0007669"/>
    <property type="project" value="UniProtKB-KW"/>
</dbReference>
<reference evidence="9" key="1">
    <citation type="submission" date="2024-10" db="EMBL/GenBank/DDBJ databases">
        <authorList>
            <person name="Ryan C."/>
        </authorList>
    </citation>
    <scope>NUCLEOTIDE SEQUENCE [LARGE SCALE GENOMIC DNA]</scope>
</reference>
<evidence type="ECO:0000259" key="8">
    <source>
        <dbReference type="Pfam" id="PF14372"/>
    </source>
</evidence>
<keyword evidence="3" id="KW-0863">Zinc-finger</keyword>
<keyword evidence="2" id="KW-0479">Metal-binding</keyword>
<evidence type="ECO:0000256" key="2">
    <source>
        <dbReference type="ARBA" id="ARBA00022723"/>
    </source>
</evidence>
<organism evidence="9 10">
    <name type="scientific">Urochloa decumbens</name>
    <dbReference type="NCBI Taxonomy" id="240449"/>
    <lineage>
        <taxon>Eukaryota</taxon>
        <taxon>Viridiplantae</taxon>
        <taxon>Streptophyta</taxon>
        <taxon>Embryophyta</taxon>
        <taxon>Tracheophyta</taxon>
        <taxon>Spermatophyta</taxon>
        <taxon>Magnoliopsida</taxon>
        <taxon>Liliopsida</taxon>
        <taxon>Poales</taxon>
        <taxon>Poaceae</taxon>
        <taxon>PACMAD clade</taxon>
        <taxon>Panicoideae</taxon>
        <taxon>Panicodae</taxon>
        <taxon>Paniceae</taxon>
        <taxon>Melinidinae</taxon>
        <taxon>Urochloa</taxon>
    </lineage>
</organism>
<evidence type="ECO:0000313" key="9">
    <source>
        <dbReference type="EMBL" id="CAL4987507.1"/>
    </source>
</evidence>
<dbReference type="InterPro" id="IPR025525">
    <property type="entry name" value="hAT-like_transposase_RNase-H"/>
</dbReference>
<evidence type="ECO:0000256" key="3">
    <source>
        <dbReference type="ARBA" id="ARBA00022771"/>
    </source>
</evidence>
<keyword evidence="10" id="KW-1185">Reference proteome</keyword>
<keyword evidence="6" id="KW-0539">Nucleus</keyword>
<accession>A0ABC9AWA0</accession>
<comment type="subcellular location">
    <subcellularLocation>
        <location evidence="1">Nucleus</location>
    </subcellularLocation>
</comment>
<keyword evidence="4" id="KW-0862">Zinc</keyword>
<dbReference type="Proteomes" id="UP001497457">
    <property type="component" value="Chromosome 23rd"/>
</dbReference>
<dbReference type="PANTHER" id="PTHR46481">
    <property type="entry name" value="ZINC FINGER BED DOMAIN-CONTAINING PROTEIN 4"/>
    <property type="match status" value="1"/>
</dbReference>
<dbReference type="GO" id="GO:0005634">
    <property type="term" value="C:nucleus"/>
    <property type="evidence" value="ECO:0007669"/>
    <property type="project" value="UniProtKB-SubCell"/>
</dbReference>
<feature type="domain" description="HAT C-terminal dimerisation" evidence="7">
    <location>
        <begin position="530"/>
        <end position="612"/>
    </location>
</feature>
<dbReference type="InterPro" id="IPR008906">
    <property type="entry name" value="HATC_C_dom"/>
</dbReference>
<evidence type="ECO:0000313" key="10">
    <source>
        <dbReference type="Proteomes" id="UP001497457"/>
    </source>
</evidence>